<dbReference type="Pfam" id="PF00106">
    <property type="entry name" value="adh_short"/>
    <property type="match status" value="1"/>
</dbReference>
<dbReference type="FunFam" id="3.40.50.720:FF:000084">
    <property type="entry name" value="Short-chain dehydrogenase reductase"/>
    <property type="match status" value="1"/>
</dbReference>
<reference evidence="2" key="1">
    <citation type="submission" date="2018-05" db="EMBL/GenBank/DDBJ databases">
        <authorList>
            <person name="Lanie J.A."/>
            <person name="Ng W.-L."/>
            <person name="Kazmierczak K.M."/>
            <person name="Andrzejewski T.M."/>
            <person name="Davidsen T.M."/>
            <person name="Wayne K.J."/>
            <person name="Tettelin H."/>
            <person name="Glass J.I."/>
            <person name="Rusch D."/>
            <person name="Podicherti R."/>
            <person name="Tsui H.-C.T."/>
            <person name="Winkler M.E."/>
        </authorList>
    </citation>
    <scope>NUCLEOTIDE SEQUENCE</scope>
</reference>
<dbReference type="CDD" id="cd05233">
    <property type="entry name" value="SDR_c"/>
    <property type="match status" value="1"/>
</dbReference>
<comment type="similarity">
    <text evidence="1">Belongs to the short-chain dehydrogenases/reductases (SDR) family.</text>
</comment>
<evidence type="ECO:0000256" key="1">
    <source>
        <dbReference type="ARBA" id="ARBA00006484"/>
    </source>
</evidence>
<dbReference type="InterPro" id="IPR002347">
    <property type="entry name" value="SDR_fam"/>
</dbReference>
<dbReference type="PRINTS" id="PR00080">
    <property type="entry name" value="SDRFAMILY"/>
</dbReference>
<organism evidence="2">
    <name type="scientific">marine metagenome</name>
    <dbReference type="NCBI Taxonomy" id="408172"/>
    <lineage>
        <taxon>unclassified sequences</taxon>
        <taxon>metagenomes</taxon>
        <taxon>ecological metagenomes</taxon>
    </lineage>
</organism>
<dbReference type="Gene3D" id="3.40.50.720">
    <property type="entry name" value="NAD(P)-binding Rossmann-like Domain"/>
    <property type="match status" value="1"/>
</dbReference>
<evidence type="ECO:0000313" key="2">
    <source>
        <dbReference type="EMBL" id="SUZ78032.1"/>
    </source>
</evidence>
<name>A0A381QFD3_9ZZZZ</name>
<dbReference type="PANTHER" id="PTHR42760">
    <property type="entry name" value="SHORT-CHAIN DEHYDROGENASES/REDUCTASES FAMILY MEMBER"/>
    <property type="match status" value="1"/>
</dbReference>
<dbReference type="GO" id="GO:0016616">
    <property type="term" value="F:oxidoreductase activity, acting on the CH-OH group of donors, NAD or NADP as acceptor"/>
    <property type="evidence" value="ECO:0007669"/>
    <property type="project" value="TreeGrafter"/>
</dbReference>
<protein>
    <submittedName>
        <fullName evidence="2">Uncharacterized protein</fullName>
    </submittedName>
</protein>
<sequence length="256" mass="27221">MKADYSKKMEGMVAIVTGASRGLGRAIAKEFAAEGAKVVVSARRSSPTGLPGTAVETAELIREAGGEAMALTCDVSNEEQVVAMVSQTINMYGQIDVLVNNAGVMVLGETLLDIDPEKWDQSVAANLRGPYLCSRSVLPCMIEQGRGSIINLGSRMGNDHAQGGGVLYSATKAAVHMFSFCLADEVREHNIAVNILSPGGLKTEGSAAIPWTQRDWEQRVEPEAVGPSAVYLALQDASTFTGQLVLRAEFEETWGT</sequence>
<accession>A0A381QFD3</accession>
<dbReference type="AlphaFoldDB" id="A0A381QFD3"/>
<dbReference type="SUPFAM" id="SSF51735">
    <property type="entry name" value="NAD(P)-binding Rossmann-fold domains"/>
    <property type="match status" value="1"/>
</dbReference>
<dbReference type="EMBL" id="UINC01001338">
    <property type="protein sequence ID" value="SUZ78032.1"/>
    <property type="molecule type" value="Genomic_DNA"/>
</dbReference>
<gene>
    <name evidence="2" type="ORF">METZ01_LOCUS30886</name>
</gene>
<proteinExistence type="inferred from homology"/>
<dbReference type="PRINTS" id="PR00081">
    <property type="entry name" value="GDHRDH"/>
</dbReference>
<dbReference type="InterPro" id="IPR036291">
    <property type="entry name" value="NAD(P)-bd_dom_sf"/>
</dbReference>